<feature type="region of interest" description="Disordered" evidence="1">
    <location>
        <begin position="258"/>
        <end position="285"/>
    </location>
</feature>
<protein>
    <submittedName>
        <fullName evidence="2">Uncharacterized protein</fullName>
    </submittedName>
</protein>
<reference evidence="2 3" key="1">
    <citation type="submission" date="2014-03" db="EMBL/GenBank/DDBJ databases">
        <title>The Genome Sequence of Plasmodium fragile nilgiri.</title>
        <authorList>
            <consortium name="The Broad Institute Genomics Platform"/>
            <consortium name="The Broad Institute Genome Sequencing Center for Infectious Disease"/>
            <person name="Neafsey D."/>
            <person name="Duraisingh M."/>
            <person name="Young S.K."/>
            <person name="Zeng Q."/>
            <person name="Gargeya S."/>
            <person name="Abouelleil A."/>
            <person name="Alvarado L."/>
            <person name="Chapman S.B."/>
            <person name="Gainer-Dewar J."/>
            <person name="Goldberg J."/>
            <person name="Griggs A."/>
            <person name="Gujja S."/>
            <person name="Hansen M."/>
            <person name="Howarth C."/>
            <person name="Imamovic A."/>
            <person name="Larimer J."/>
            <person name="Pearson M."/>
            <person name="Poon T.W."/>
            <person name="Priest M."/>
            <person name="Roberts A."/>
            <person name="Saif S."/>
            <person name="Shea T."/>
            <person name="Sykes S."/>
            <person name="Wortman J."/>
            <person name="Nusbaum C."/>
            <person name="Birren B."/>
        </authorList>
    </citation>
    <scope>NUCLEOTIDE SEQUENCE [LARGE SCALE GENOMIC DNA]</scope>
    <source>
        <strain evidence="3">nilgiri</strain>
    </source>
</reference>
<evidence type="ECO:0000313" key="2">
    <source>
        <dbReference type="EMBL" id="KJP85124.1"/>
    </source>
</evidence>
<sequence length="354" mass="40775">MPKELAGILREYAQRRKLTVDTGIYQSKLWEDMQTQLELFINQLNDPNAEEHAANCSNAYWEHPAEHGEKNQPQREMSRRKERVICKLMTQAIYFANAWSDAARKNAEDNEGKDKEIKGIMRCTIADIYKDILTEHGCEGHWGTYYAWWVVDHMWEAMKAIWHEQHCKTGKYRDIELNTWPMRNKMKEWLKKNEKMQEKLAQEQISDGCRGWKVTTRKQLEQPGVEHDTEAEKGKDAHLKNQMKGDIRNILGTLQKEMEKEQEKDKLTASRAPAPPDTSVDAADHKKDEEIDKAIEQAIAPVEYQLKDDIAKNAAAQAAAAKAADTPSKATTGKDRGQKALIRPNTYYTAATYR</sequence>
<dbReference type="VEuPathDB" id="PlasmoDB:AK88_05249"/>
<dbReference type="EMBL" id="KQ001748">
    <property type="protein sequence ID" value="KJP85124.1"/>
    <property type="molecule type" value="Genomic_DNA"/>
</dbReference>
<name>A0A0D9QDU0_PLAFR</name>
<dbReference type="RefSeq" id="XP_012338274.1">
    <property type="nucleotide sequence ID" value="XM_012482851.1"/>
</dbReference>
<dbReference type="GeneID" id="24270563"/>
<keyword evidence="3" id="KW-1185">Reference proteome</keyword>
<feature type="compositionally biased region" description="Basic and acidic residues" evidence="1">
    <location>
        <begin position="258"/>
        <end position="268"/>
    </location>
</feature>
<evidence type="ECO:0000256" key="1">
    <source>
        <dbReference type="SAM" id="MobiDB-lite"/>
    </source>
</evidence>
<dbReference type="Proteomes" id="UP000054561">
    <property type="component" value="Unassembled WGS sequence"/>
</dbReference>
<feature type="region of interest" description="Disordered" evidence="1">
    <location>
        <begin position="317"/>
        <end position="339"/>
    </location>
</feature>
<accession>A0A0D9QDU0</accession>
<organism evidence="2 3">
    <name type="scientific">Plasmodium fragile</name>
    <dbReference type="NCBI Taxonomy" id="5857"/>
    <lineage>
        <taxon>Eukaryota</taxon>
        <taxon>Sar</taxon>
        <taxon>Alveolata</taxon>
        <taxon>Apicomplexa</taxon>
        <taxon>Aconoidasida</taxon>
        <taxon>Haemosporida</taxon>
        <taxon>Plasmodiidae</taxon>
        <taxon>Plasmodium</taxon>
        <taxon>Plasmodium (Plasmodium)</taxon>
    </lineage>
</organism>
<dbReference type="AlphaFoldDB" id="A0A0D9QDU0"/>
<gene>
    <name evidence="2" type="ORF">AK88_05249</name>
</gene>
<feature type="compositionally biased region" description="Low complexity" evidence="1">
    <location>
        <begin position="317"/>
        <end position="331"/>
    </location>
</feature>
<proteinExistence type="predicted"/>
<evidence type="ECO:0000313" key="3">
    <source>
        <dbReference type="Proteomes" id="UP000054561"/>
    </source>
</evidence>